<dbReference type="GO" id="GO:0070403">
    <property type="term" value="F:NAD+ binding"/>
    <property type="evidence" value="ECO:0007669"/>
    <property type="project" value="InterPro"/>
</dbReference>
<reference evidence="6 7" key="1">
    <citation type="journal article" date="2024" name="Nat. Commun.">
        <title>Phylogenomics reveals the evolutionary origins of lichenization in chlorophyte algae.</title>
        <authorList>
            <person name="Puginier C."/>
            <person name="Libourel C."/>
            <person name="Otte J."/>
            <person name="Skaloud P."/>
            <person name="Haon M."/>
            <person name="Grisel S."/>
            <person name="Petersen M."/>
            <person name="Berrin J.G."/>
            <person name="Delaux P.M."/>
            <person name="Dal Grande F."/>
            <person name="Keller J."/>
        </authorList>
    </citation>
    <scope>NUCLEOTIDE SEQUENCE [LARGE SCALE GENOMIC DNA]</scope>
    <source>
        <strain evidence="6 7">SAG 245.80</strain>
    </source>
</reference>
<proteinExistence type="predicted"/>
<feature type="region of interest" description="Disordered" evidence="4">
    <location>
        <begin position="229"/>
        <end position="254"/>
    </location>
</feature>
<evidence type="ECO:0000313" key="6">
    <source>
        <dbReference type="EMBL" id="KAK9837419.1"/>
    </source>
</evidence>
<dbReference type="PANTHER" id="PTHR11085:SF10">
    <property type="entry name" value="NAD-DEPENDENT PROTEIN DEACYLASE SIRTUIN-5, MITOCHONDRIAL-RELATED"/>
    <property type="match status" value="1"/>
</dbReference>
<evidence type="ECO:0000259" key="5">
    <source>
        <dbReference type="PROSITE" id="PS50305"/>
    </source>
</evidence>
<feature type="domain" description="Deacetylase sirtuin-type" evidence="5">
    <location>
        <begin position="55"/>
        <end position="372"/>
    </location>
</feature>
<keyword evidence="2" id="KW-0520">NAD</keyword>
<dbReference type="Proteomes" id="UP001445335">
    <property type="component" value="Unassembled WGS sequence"/>
</dbReference>
<dbReference type="Pfam" id="PF02146">
    <property type="entry name" value="SIR2"/>
    <property type="match status" value="1"/>
</dbReference>
<dbReference type="SUPFAM" id="SSF52467">
    <property type="entry name" value="DHS-like NAD/FAD-binding domain"/>
    <property type="match status" value="1"/>
</dbReference>
<feature type="binding site" evidence="3">
    <location>
        <position position="189"/>
    </location>
    <ligand>
        <name>Zn(2+)</name>
        <dbReference type="ChEBI" id="CHEBI:29105"/>
    </ligand>
</feature>
<comment type="caution">
    <text evidence="6">The sequence shown here is derived from an EMBL/GenBank/DDBJ whole genome shotgun (WGS) entry which is preliminary data.</text>
</comment>
<dbReference type="AlphaFoldDB" id="A0AAW1RU40"/>
<dbReference type="GO" id="GO:0017136">
    <property type="term" value="F:histone deacetylase activity, NAD-dependent"/>
    <property type="evidence" value="ECO:0007669"/>
    <property type="project" value="TreeGrafter"/>
</dbReference>
<dbReference type="InterPro" id="IPR029035">
    <property type="entry name" value="DHS-like_NAD/FAD-binding_dom"/>
</dbReference>
<feature type="binding site" evidence="3">
    <location>
        <position position="272"/>
    </location>
    <ligand>
        <name>Zn(2+)</name>
        <dbReference type="ChEBI" id="CHEBI:29105"/>
    </ligand>
</feature>
<organism evidence="6 7">
    <name type="scientific">Elliptochloris bilobata</name>
    <dbReference type="NCBI Taxonomy" id="381761"/>
    <lineage>
        <taxon>Eukaryota</taxon>
        <taxon>Viridiplantae</taxon>
        <taxon>Chlorophyta</taxon>
        <taxon>core chlorophytes</taxon>
        <taxon>Trebouxiophyceae</taxon>
        <taxon>Trebouxiophyceae incertae sedis</taxon>
        <taxon>Elliptochloris clade</taxon>
        <taxon>Elliptochloris</taxon>
    </lineage>
</organism>
<feature type="binding site" evidence="3">
    <location>
        <position position="275"/>
    </location>
    <ligand>
        <name>Zn(2+)</name>
        <dbReference type="ChEBI" id="CHEBI:29105"/>
    </ligand>
</feature>
<feature type="compositionally biased region" description="Low complexity" evidence="4">
    <location>
        <begin position="38"/>
        <end position="52"/>
    </location>
</feature>
<dbReference type="Gene3D" id="3.30.1600.10">
    <property type="entry name" value="SIR2/SIRT2 'Small Domain"/>
    <property type="match status" value="1"/>
</dbReference>
<dbReference type="InterPro" id="IPR026591">
    <property type="entry name" value="Sirtuin_cat_small_dom_sf"/>
</dbReference>
<feature type="region of interest" description="Disordered" evidence="4">
    <location>
        <begin position="28"/>
        <end position="52"/>
    </location>
</feature>
<dbReference type="InterPro" id="IPR003000">
    <property type="entry name" value="Sirtuin"/>
</dbReference>
<keyword evidence="1" id="KW-0808">Transferase</keyword>
<keyword evidence="7" id="KW-1185">Reference proteome</keyword>
<evidence type="ECO:0000256" key="4">
    <source>
        <dbReference type="SAM" id="MobiDB-lite"/>
    </source>
</evidence>
<name>A0AAW1RU40_9CHLO</name>
<evidence type="ECO:0000256" key="1">
    <source>
        <dbReference type="ARBA" id="ARBA00022679"/>
    </source>
</evidence>
<sequence length="374" mass="39101">MHGLFCRHVHASLYEKFCQDRIRSDGSLSPGGLRLGERPAPAAAAGRSAAADVAPPAPPVSAAQLEQLVDFVHSSRRLLVLTGAGCSTESNLPDYRSPSGAYSRGFKPMTHQLFMSGPAAQSRYWSRSFAGWHQFSGVQPNAAHEALARLQRGNWAAGGFITQNVDRLHQKAGAAGVLEIHGTTHEVICMGCGEVTPREPFQTRLADLNPEAAAAVALAAVSSDDAGRLVDPGEDGGLQAARNPDGDVEVSRQPDGDLELPGGGEGFVVPPCERCGGVLKPNVVFFGDAIPPARAKLALAAAEACDALLVVGSSLMVWSAFRLAKAASGARARVAIVTAGPTRADDLAEFKIEARAGEVLARLAAQPELGLPRL</sequence>
<dbReference type="Gene3D" id="3.40.50.1220">
    <property type="entry name" value="TPP-binding domain"/>
    <property type="match status" value="1"/>
</dbReference>
<evidence type="ECO:0000313" key="7">
    <source>
        <dbReference type="Proteomes" id="UP001445335"/>
    </source>
</evidence>
<dbReference type="EMBL" id="JALJOU010000021">
    <property type="protein sequence ID" value="KAK9837419.1"/>
    <property type="molecule type" value="Genomic_DNA"/>
</dbReference>
<keyword evidence="3" id="KW-0479">Metal-binding</keyword>
<dbReference type="GO" id="GO:0046872">
    <property type="term" value="F:metal ion binding"/>
    <property type="evidence" value="ECO:0007669"/>
    <property type="project" value="UniProtKB-KW"/>
</dbReference>
<gene>
    <name evidence="6" type="ORF">WJX81_001137</name>
</gene>
<keyword evidence="3" id="KW-0862">Zinc</keyword>
<feature type="binding site" evidence="3">
    <location>
        <position position="192"/>
    </location>
    <ligand>
        <name>Zn(2+)</name>
        <dbReference type="ChEBI" id="CHEBI:29105"/>
    </ligand>
</feature>
<dbReference type="InterPro" id="IPR026590">
    <property type="entry name" value="Ssirtuin_cat_dom"/>
</dbReference>
<protein>
    <recommendedName>
        <fullName evidence="5">Deacetylase sirtuin-type domain-containing protein</fullName>
    </recommendedName>
</protein>
<evidence type="ECO:0000256" key="2">
    <source>
        <dbReference type="ARBA" id="ARBA00023027"/>
    </source>
</evidence>
<accession>A0AAW1RU40</accession>
<dbReference type="InterPro" id="IPR050134">
    <property type="entry name" value="NAD-dep_sirtuin_deacylases"/>
</dbReference>
<dbReference type="PANTHER" id="PTHR11085">
    <property type="entry name" value="NAD-DEPENDENT PROTEIN DEACYLASE SIRTUIN-5, MITOCHONDRIAL-RELATED"/>
    <property type="match status" value="1"/>
</dbReference>
<feature type="active site" description="Proton acceptor" evidence="3">
    <location>
        <position position="181"/>
    </location>
</feature>
<dbReference type="PROSITE" id="PS50305">
    <property type="entry name" value="SIRTUIN"/>
    <property type="match status" value="1"/>
</dbReference>
<evidence type="ECO:0000256" key="3">
    <source>
        <dbReference type="PROSITE-ProRule" id="PRU00236"/>
    </source>
</evidence>